<proteinExistence type="inferred from homology"/>
<evidence type="ECO:0000256" key="3">
    <source>
        <dbReference type="ARBA" id="ARBA00004123"/>
    </source>
</evidence>
<dbReference type="InterPro" id="IPR043519">
    <property type="entry name" value="NT_sf"/>
</dbReference>
<dbReference type="Pfam" id="PF04928">
    <property type="entry name" value="PAP_central"/>
    <property type="match status" value="1"/>
</dbReference>
<organism evidence="16 17">
    <name type="scientific">Rhizopus stolonifer</name>
    <name type="common">Rhizopus nigricans</name>
    <dbReference type="NCBI Taxonomy" id="4846"/>
    <lineage>
        <taxon>Eukaryota</taxon>
        <taxon>Fungi</taxon>
        <taxon>Fungi incertae sedis</taxon>
        <taxon>Mucoromycota</taxon>
        <taxon>Mucoromycotina</taxon>
        <taxon>Mucoromycetes</taxon>
        <taxon>Mucorales</taxon>
        <taxon>Mucorineae</taxon>
        <taxon>Rhizopodaceae</taxon>
        <taxon>Rhizopus</taxon>
    </lineage>
</organism>
<dbReference type="PANTHER" id="PTHR10682:SF10">
    <property type="entry name" value="POLYNUCLEOTIDE ADENYLYLTRANSFERASE"/>
    <property type="match status" value="1"/>
</dbReference>
<dbReference type="CDD" id="cd05402">
    <property type="entry name" value="NT_PAP_TUTase"/>
    <property type="match status" value="1"/>
</dbReference>
<evidence type="ECO:0000256" key="2">
    <source>
        <dbReference type="ARBA" id="ARBA00001946"/>
    </source>
</evidence>
<evidence type="ECO:0000259" key="13">
    <source>
        <dbReference type="Pfam" id="PF04926"/>
    </source>
</evidence>
<keyword evidence="11" id="KW-0460">Magnesium</keyword>
<evidence type="ECO:0000256" key="4">
    <source>
        <dbReference type="ARBA" id="ARBA00010912"/>
    </source>
</evidence>
<dbReference type="AlphaFoldDB" id="A0A367JT39"/>
<evidence type="ECO:0000256" key="10">
    <source>
        <dbReference type="ARBA" id="ARBA00022840"/>
    </source>
</evidence>
<evidence type="ECO:0000256" key="7">
    <source>
        <dbReference type="ARBA" id="ARBA00022679"/>
    </source>
</evidence>
<dbReference type="OrthoDB" id="10263155at2759"/>
<keyword evidence="6" id="KW-0507">mRNA processing</keyword>
<dbReference type="Gene3D" id="1.10.1410.10">
    <property type="match status" value="1"/>
</dbReference>
<dbReference type="GO" id="GO:1990817">
    <property type="term" value="F:poly(A) RNA polymerase activity"/>
    <property type="evidence" value="ECO:0007669"/>
    <property type="project" value="UniProtKB-EC"/>
</dbReference>
<comment type="caution">
    <text evidence="16">The sequence shown here is derived from an EMBL/GenBank/DDBJ whole genome shotgun (WGS) entry which is preliminary data.</text>
</comment>
<evidence type="ECO:0000256" key="9">
    <source>
        <dbReference type="ARBA" id="ARBA00022741"/>
    </source>
</evidence>
<keyword evidence="7" id="KW-0808">Transferase</keyword>
<evidence type="ECO:0000256" key="11">
    <source>
        <dbReference type="ARBA" id="ARBA00022842"/>
    </source>
</evidence>
<name>A0A367JT39_RHIST</name>
<gene>
    <name evidence="16" type="ORF">CU098_003993</name>
</gene>
<comment type="subcellular location">
    <subcellularLocation>
        <location evidence="3">Nucleus</location>
    </subcellularLocation>
</comment>
<sequence length="458" mass="53073">MSAVQTDITNEHWLDYLEKRRIIETEDEQLKRKHVIELLQRILVNFQAEVAKELDWKRGDIECLLSPFGSYGLGGYIRDADIDLVLVCPFQVQRKLFFRFFPKKLKQQTLVSNIESIHKANVPIIKCTIDNISIDISFVRLKLERITPTIDFLDDSLLQDIDITCLASMDGPRVNQYCKKQIHRVHARLFQTSLQCIKYWASQRGIYKKPLGYLNGSSWTLLLIKTYLSIDNKEDLTITKILYEFFNMWSQWPWQTPVMLANYVPGINGTRVDYNSLADFENAVMPIVSPCYPVCNVAPYVTKSTRKIMQLEFERGRALLGSRAEPFAVIGKLFNSLNYLQRYKHFITIITSSTVINSHDIWTRKMATYIPRYLELLELDSDILYAQPLMNPYQLTINYQTVEEKAAMMDGALQHEAREHNHSGMLSPGILYLTYYTIGIKTDDSSKEIEKTKMSAGQ</sequence>
<feature type="domain" description="Poly(A) polymerase nucleotidyltransferase" evidence="15">
    <location>
        <begin position="11"/>
        <end position="177"/>
    </location>
</feature>
<evidence type="ECO:0000256" key="12">
    <source>
        <dbReference type="ARBA" id="ARBA00023242"/>
    </source>
</evidence>
<evidence type="ECO:0000256" key="1">
    <source>
        <dbReference type="ARBA" id="ARBA00001936"/>
    </source>
</evidence>
<comment type="similarity">
    <text evidence="4">Belongs to the poly(A) polymerase family.</text>
</comment>
<dbReference type="GO" id="GO:0005634">
    <property type="term" value="C:nucleus"/>
    <property type="evidence" value="ECO:0007669"/>
    <property type="project" value="UniProtKB-SubCell"/>
</dbReference>
<dbReference type="Gene3D" id="3.30.460.10">
    <property type="entry name" value="Beta Polymerase, domain 2"/>
    <property type="match status" value="1"/>
</dbReference>
<dbReference type="EMBL" id="PJQM01002741">
    <property type="protein sequence ID" value="RCH93110.1"/>
    <property type="molecule type" value="Genomic_DNA"/>
</dbReference>
<dbReference type="InterPro" id="IPR011068">
    <property type="entry name" value="NuclTrfase_I-like_C"/>
</dbReference>
<dbReference type="GO" id="GO:0006397">
    <property type="term" value="P:mRNA processing"/>
    <property type="evidence" value="ECO:0007669"/>
    <property type="project" value="UniProtKB-KW"/>
</dbReference>
<reference evidence="16 17" key="1">
    <citation type="journal article" date="2018" name="G3 (Bethesda)">
        <title>Phylogenetic and Phylogenomic Definition of Rhizopus Species.</title>
        <authorList>
            <person name="Gryganskyi A.P."/>
            <person name="Golan J."/>
            <person name="Dolatabadi S."/>
            <person name="Mondo S."/>
            <person name="Robb S."/>
            <person name="Idnurm A."/>
            <person name="Muszewska A."/>
            <person name="Steczkiewicz K."/>
            <person name="Masonjones S."/>
            <person name="Liao H.L."/>
            <person name="Gajdeczka M.T."/>
            <person name="Anike F."/>
            <person name="Vuek A."/>
            <person name="Anishchenko I.M."/>
            <person name="Voigt K."/>
            <person name="de Hoog G.S."/>
            <person name="Smith M.E."/>
            <person name="Heitman J."/>
            <person name="Vilgalys R."/>
            <person name="Stajich J.E."/>
        </authorList>
    </citation>
    <scope>NUCLEOTIDE SEQUENCE [LARGE SCALE GENOMIC DNA]</scope>
    <source>
        <strain evidence="16 17">LSU 92-RS-03</strain>
    </source>
</reference>
<accession>A0A367JT39</accession>
<dbReference type="GO" id="GO:0005524">
    <property type="term" value="F:ATP binding"/>
    <property type="evidence" value="ECO:0007669"/>
    <property type="project" value="UniProtKB-KW"/>
</dbReference>
<dbReference type="GO" id="GO:0046872">
    <property type="term" value="F:metal ion binding"/>
    <property type="evidence" value="ECO:0007669"/>
    <property type="project" value="UniProtKB-KW"/>
</dbReference>
<dbReference type="STRING" id="4846.A0A367JT39"/>
<dbReference type="GO" id="GO:0003723">
    <property type="term" value="F:RNA binding"/>
    <property type="evidence" value="ECO:0007669"/>
    <property type="project" value="InterPro"/>
</dbReference>
<keyword evidence="17" id="KW-1185">Reference proteome</keyword>
<comment type="cofactor">
    <cofactor evidence="1">
        <name>Mn(2+)</name>
        <dbReference type="ChEBI" id="CHEBI:29035"/>
    </cofactor>
</comment>
<dbReference type="EC" id="2.7.7.19" evidence="5"/>
<dbReference type="Gene3D" id="3.30.70.590">
    <property type="entry name" value="Poly(A) polymerase predicted RNA binding domain"/>
    <property type="match status" value="1"/>
</dbReference>
<evidence type="ECO:0000313" key="16">
    <source>
        <dbReference type="EMBL" id="RCH93110.1"/>
    </source>
</evidence>
<dbReference type="SUPFAM" id="SSF55003">
    <property type="entry name" value="PAP/Archaeal CCA-adding enzyme, C-terminal domain"/>
    <property type="match status" value="1"/>
</dbReference>
<feature type="domain" description="Poly(A) polymerase RNA-binding" evidence="13">
    <location>
        <begin position="340"/>
        <end position="422"/>
    </location>
</feature>
<dbReference type="SUPFAM" id="SSF81301">
    <property type="entry name" value="Nucleotidyltransferase"/>
    <property type="match status" value="1"/>
</dbReference>
<dbReference type="InterPro" id="IPR007010">
    <property type="entry name" value="PolA_pol_RNA-bd_dom"/>
</dbReference>
<evidence type="ECO:0000259" key="15">
    <source>
        <dbReference type="Pfam" id="PF20750"/>
    </source>
</evidence>
<evidence type="ECO:0000256" key="6">
    <source>
        <dbReference type="ARBA" id="ARBA00022664"/>
    </source>
</evidence>
<evidence type="ECO:0000313" key="17">
    <source>
        <dbReference type="Proteomes" id="UP000253551"/>
    </source>
</evidence>
<evidence type="ECO:0000256" key="5">
    <source>
        <dbReference type="ARBA" id="ARBA00012388"/>
    </source>
</evidence>
<keyword evidence="10" id="KW-0067">ATP-binding</keyword>
<dbReference type="SUPFAM" id="SSF81631">
    <property type="entry name" value="PAP/OAS1 substrate-binding domain"/>
    <property type="match status" value="1"/>
</dbReference>
<feature type="domain" description="Poly(A) polymerase central" evidence="14">
    <location>
        <begin position="190"/>
        <end position="321"/>
    </location>
</feature>
<keyword evidence="12" id="KW-0539">Nucleus</keyword>
<dbReference type="PANTHER" id="PTHR10682">
    <property type="entry name" value="POLY A POLYMERASE"/>
    <property type="match status" value="1"/>
</dbReference>
<evidence type="ECO:0000256" key="8">
    <source>
        <dbReference type="ARBA" id="ARBA00022723"/>
    </source>
</evidence>
<dbReference type="InterPro" id="IPR048840">
    <property type="entry name" value="PolA_pol_NTPase"/>
</dbReference>
<dbReference type="InterPro" id="IPR007012">
    <property type="entry name" value="PolA_pol_cen_dom"/>
</dbReference>
<dbReference type="Proteomes" id="UP000253551">
    <property type="component" value="Unassembled WGS sequence"/>
</dbReference>
<keyword evidence="9" id="KW-0547">Nucleotide-binding</keyword>
<dbReference type="Pfam" id="PF20750">
    <property type="entry name" value="PAP_NTPase"/>
    <property type="match status" value="1"/>
</dbReference>
<dbReference type="GO" id="GO:0031123">
    <property type="term" value="P:RNA 3'-end processing"/>
    <property type="evidence" value="ECO:0007669"/>
    <property type="project" value="InterPro"/>
</dbReference>
<keyword evidence="8" id="KW-0479">Metal-binding</keyword>
<protein>
    <recommendedName>
        <fullName evidence="5">polynucleotide adenylyltransferase</fullName>
        <ecNumber evidence="5">2.7.7.19</ecNumber>
    </recommendedName>
</protein>
<evidence type="ECO:0000259" key="14">
    <source>
        <dbReference type="Pfam" id="PF04928"/>
    </source>
</evidence>
<comment type="cofactor">
    <cofactor evidence="2">
        <name>Mg(2+)</name>
        <dbReference type="ChEBI" id="CHEBI:18420"/>
    </cofactor>
</comment>
<dbReference type="Pfam" id="PF04926">
    <property type="entry name" value="PAP_RNA-bind"/>
    <property type="match status" value="1"/>
</dbReference>